<dbReference type="Proteomes" id="UP001187192">
    <property type="component" value="Unassembled WGS sequence"/>
</dbReference>
<accession>A0AA87ZIN1</accession>
<keyword evidence="3" id="KW-1185">Reference proteome</keyword>
<evidence type="ECO:0000256" key="1">
    <source>
        <dbReference type="SAM" id="MobiDB-lite"/>
    </source>
</evidence>
<protein>
    <submittedName>
        <fullName evidence="2">Uncharacterized protein</fullName>
    </submittedName>
</protein>
<feature type="region of interest" description="Disordered" evidence="1">
    <location>
        <begin position="100"/>
        <end position="160"/>
    </location>
</feature>
<proteinExistence type="predicted"/>
<comment type="caution">
    <text evidence="2">The sequence shown here is derived from an EMBL/GenBank/DDBJ whole genome shotgun (WGS) entry which is preliminary data.</text>
</comment>
<gene>
    <name evidence="2" type="ORF">TIFTF001_007055</name>
</gene>
<evidence type="ECO:0000313" key="3">
    <source>
        <dbReference type="Proteomes" id="UP001187192"/>
    </source>
</evidence>
<sequence length="160" mass="15448">MLSGGDGVGSGGVHDQTAMLGGGGQIHIVNTHAGPADDLEPATGRLKDLAADLGAAADDEGVAEGDLGAELLGGEVVGAVDVGEVLEEVEPGLAELLGDEDRRLGVEAGRDDEDEPTTGVVAAAGAEGDREGGGERELGGERKGGGGGGLEGAEAEGLGS</sequence>
<dbReference type="AlphaFoldDB" id="A0AA87ZIN1"/>
<feature type="compositionally biased region" description="Basic and acidic residues" evidence="1">
    <location>
        <begin position="100"/>
        <end position="109"/>
    </location>
</feature>
<organism evidence="2 3">
    <name type="scientific">Ficus carica</name>
    <name type="common">Common fig</name>
    <dbReference type="NCBI Taxonomy" id="3494"/>
    <lineage>
        <taxon>Eukaryota</taxon>
        <taxon>Viridiplantae</taxon>
        <taxon>Streptophyta</taxon>
        <taxon>Embryophyta</taxon>
        <taxon>Tracheophyta</taxon>
        <taxon>Spermatophyta</taxon>
        <taxon>Magnoliopsida</taxon>
        <taxon>eudicotyledons</taxon>
        <taxon>Gunneridae</taxon>
        <taxon>Pentapetalae</taxon>
        <taxon>rosids</taxon>
        <taxon>fabids</taxon>
        <taxon>Rosales</taxon>
        <taxon>Moraceae</taxon>
        <taxon>Ficeae</taxon>
        <taxon>Ficus</taxon>
    </lineage>
</organism>
<reference evidence="2" key="1">
    <citation type="submission" date="2023-07" db="EMBL/GenBank/DDBJ databases">
        <title>draft genome sequence of fig (Ficus carica).</title>
        <authorList>
            <person name="Takahashi T."/>
            <person name="Nishimura K."/>
        </authorList>
    </citation>
    <scope>NUCLEOTIDE SEQUENCE</scope>
</reference>
<feature type="compositionally biased region" description="Basic and acidic residues" evidence="1">
    <location>
        <begin position="127"/>
        <end position="144"/>
    </location>
</feature>
<dbReference type="EMBL" id="BTGU01000007">
    <property type="protein sequence ID" value="GMN37739.1"/>
    <property type="molecule type" value="Genomic_DNA"/>
</dbReference>
<name>A0AA87ZIN1_FICCA</name>
<evidence type="ECO:0000313" key="2">
    <source>
        <dbReference type="EMBL" id="GMN37739.1"/>
    </source>
</evidence>
<dbReference type="Gramene" id="FCD_00009591-RA">
    <property type="protein sequence ID" value="FCD_00009591-RA:cds"/>
    <property type="gene ID" value="FCD_00009591"/>
</dbReference>